<gene>
    <name evidence="15" type="ORF">EHS24_006841</name>
</gene>
<feature type="signal peptide" evidence="13">
    <location>
        <begin position="1"/>
        <end position="17"/>
    </location>
</feature>
<evidence type="ECO:0000313" key="15">
    <source>
        <dbReference type="EMBL" id="RSH83181.1"/>
    </source>
</evidence>
<feature type="region of interest" description="Disordered" evidence="11">
    <location>
        <begin position="643"/>
        <end position="673"/>
    </location>
</feature>
<feature type="transmembrane region" description="Helical" evidence="12">
    <location>
        <begin position="164"/>
        <end position="183"/>
    </location>
</feature>
<dbReference type="AlphaFoldDB" id="A0A427XWM7"/>
<keyword evidence="10" id="KW-0325">Glycoprotein</keyword>
<dbReference type="GO" id="GO:0005886">
    <property type="term" value="C:plasma membrane"/>
    <property type="evidence" value="ECO:0007669"/>
    <property type="project" value="TreeGrafter"/>
</dbReference>
<keyword evidence="6 12" id="KW-1133">Transmembrane helix</keyword>
<organism evidence="15 16">
    <name type="scientific">Apiotrichum porosum</name>
    <dbReference type="NCBI Taxonomy" id="105984"/>
    <lineage>
        <taxon>Eukaryota</taxon>
        <taxon>Fungi</taxon>
        <taxon>Dikarya</taxon>
        <taxon>Basidiomycota</taxon>
        <taxon>Agaricomycotina</taxon>
        <taxon>Tremellomycetes</taxon>
        <taxon>Trichosporonales</taxon>
        <taxon>Trichosporonaceae</taxon>
        <taxon>Apiotrichum</taxon>
    </lineage>
</organism>
<dbReference type="InterPro" id="IPR039261">
    <property type="entry name" value="FNR_nucleotide-bd"/>
</dbReference>
<dbReference type="SFLD" id="SFLDG01168">
    <property type="entry name" value="Ferric_reductase_subgroup_(FRE"/>
    <property type="match status" value="1"/>
</dbReference>
<dbReference type="InterPro" id="IPR013130">
    <property type="entry name" value="Fe3_Rdtase_TM_dom"/>
</dbReference>
<evidence type="ECO:0000256" key="13">
    <source>
        <dbReference type="SAM" id="SignalP"/>
    </source>
</evidence>
<dbReference type="GO" id="GO:0015677">
    <property type="term" value="P:copper ion import"/>
    <property type="evidence" value="ECO:0007669"/>
    <property type="project" value="TreeGrafter"/>
</dbReference>
<evidence type="ECO:0000256" key="8">
    <source>
        <dbReference type="ARBA" id="ARBA00023065"/>
    </source>
</evidence>
<accession>A0A427XWM7</accession>
<dbReference type="Gene3D" id="3.40.50.80">
    <property type="entry name" value="Nucleotide-binding domain of ferredoxin-NADP reductase (FNR) module"/>
    <property type="match status" value="1"/>
</dbReference>
<dbReference type="OrthoDB" id="4494341at2759"/>
<comment type="caution">
    <text evidence="15">The sequence shown here is derived from an EMBL/GenBank/DDBJ whole genome shotgun (WGS) entry which is preliminary data.</text>
</comment>
<keyword evidence="3" id="KW-0813">Transport</keyword>
<keyword evidence="4 12" id="KW-0812">Transmembrane</keyword>
<feature type="transmembrane region" description="Helical" evidence="12">
    <location>
        <begin position="325"/>
        <end position="343"/>
    </location>
</feature>
<dbReference type="Pfam" id="PF08022">
    <property type="entry name" value="FAD_binding_8"/>
    <property type="match status" value="1"/>
</dbReference>
<evidence type="ECO:0000256" key="10">
    <source>
        <dbReference type="ARBA" id="ARBA00023180"/>
    </source>
</evidence>
<dbReference type="SUPFAM" id="SSF52343">
    <property type="entry name" value="Ferredoxin reductase-like, C-terminal NADP-linked domain"/>
    <property type="match status" value="1"/>
</dbReference>
<dbReference type="Pfam" id="PF01794">
    <property type="entry name" value="Ferric_reduct"/>
    <property type="match status" value="1"/>
</dbReference>
<sequence>MLRVVAVSLAFASTVAAGNVATLKDSDGLCWSACSDAIGSVTFGDSDPTLDYYPGLVASKDYMTSTVLCMDTYCPATKFSVDGGWELFASYAKQYGDVPSIPTVESVRAEINKSAVVNVDVRDTANLLPMYNSTVLIAQNNFDAGLRTELVWALEMRQHHAYGWTMYLLLGIMLVIGTGNRLFAALSKHVNRGDPEDMHLGAPVRDTLISKVYTWYLRRIAVPATFGYRHMQPWGWLSIPTRIQAILVFIYVALNLIFTCTGYELFVENMYWSSKSIQLWRYVADRTGIMAFYNMPLLWILAGRNDVLIWLTGWSYQSTNVFHRWAARVATVQAIVHSAAYTWLELDYLPSMFAYEYWAMGVFATVVMCMMLPLAIRPFRERMYETFLMLHIMMALATLILLFYHVKIFDGEYDGWLWACVAIWLFDRVLRIVRVLVLSYKTFRSGGRNTVARMTNTSDSGLIRLSVESSIPISPKPGSYYFLYTPRSFAPWENHPFTLASWTKSADGKSTTLHFLMAAQNGATGRLARRIKRVQGGDLNMRVLLEGPYGCKHPVGNYDHVLLIAGGSGVTAVLPYLYALCKEGHRNVSVVWVVKNSQYAADVVANELSPRHTGTANVRLYISQEEGATPDAVVEAIPQMEAQPSHDAVTGAEGAEKNSDGASNSDNGKDLSILRGRPAMKDLVAESIRHLVGGERLAVLGCGPWSMMDDLRLAIAQSYGTGDNQVPGSQLEYFEDAFEW</sequence>
<evidence type="ECO:0000313" key="16">
    <source>
        <dbReference type="Proteomes" id="UP000279236"/>
    </source>
</evidence>
<dbReference type="CDD" id="cd06186">
    <property type="entry name" value="NOX_Duox_like_FAD_NADP"/>
    <property type="match status" value="1"/>
</dbReference>
<dbReference type="SFLD" id="SFLDS00052">
    <property type="entry name" value="Ferric_Reductase_Domain"/>
    <property type="match status" value="1"/>
</dbReference>
<evidence type="ECO:0000256" key="4">
    <source>
        <dbReference type="ARBA" id="ARBA00022692"/>
    </source>
</evidence>
<keyword evidence="9 12" id="KW-0472">Membrane</keyword>
<dbReference type="PROSITE" id="PS51384">
    <property type="entry name" value="FAD_FR"/>
    <property type="match status" value="1"/>
</dbReference>
<evidence type="ECO:0000256" key="12">
    <source>
        <dbReference type="SAM" id="Phobius"/>
    </source>
</evidence>
<protein>
    <recommendedName>
        <fullName evidence="14">FAD-binding FR-type domain-containing protein</fullName>
    </recommendedName>
</protein>
<dbReference type="GO" id="GO:0000293">
    <property type="term" value="F:ferric-chelate reductase activity"/>
    <property type="evidence" value="ECO:0007669"/>
    <property type="project" value="UniProtKB-ARBA"/>
</dbReference>
<evidence type="ECO:0000256" key="7">
    <source>
        <dbReference type="ARBA" id="ARBA00023002"/>
    </source>
</evidence>
<dbReference type="InterPro" id="IPR013121">
    <property type="entry name" value="Fe_red_NAD-bd_6"/>
</dbReference>
<evidence type="ECO:0000256" key="2">
    <source>
        <dbReference type="ARBA" id="ARBA00006278"/>
    </source>
</evidence>
<feature type="chain" id="PRO_5019565382" description="FAD-binding FR-type domain-containing protein" evidence="13">
    <location>
        <begin position="18"/>
        <end position="740"/>
    </location>
</feature>
<evidence type="ECO:0000256" key="11">
    <source>
        <dbReference type="SAM" id="MobiDB-lite"/>
    </source>
</evidence>
<comment type="subcellular location">
    <subcellularLocation>
        <location evidence="1">Membrane</location>
        <topology evidence="1">Multi-pass membrane protein</topology>
    </subcellularLocation>
</comment>
<dbReference type="GeneID" id="39591384"/>
<proteinExistence type="inferred from homology"/>
<feature type="transmembrane region" description="Helical" evidence="12">
    <location>
        <begin position="387"/>
        <end position="404"/>
    </location>
</feature>
<evidence type="ECO:0000256" key="5">
    <source>
        <dbReference type="ARBA" id="ARBA00022982"/>
    </source>
</evidence>
<evidence type="ECO:0000256" key="6">
    <source>
        <dbReference type="ARBA" id="ARBA00022989"/>
    </source>
</evidence>
<keyword evidence="16" id="KW-1185">Reference proteome</keyword>
<feature type="transmembrane region" description="Helical" evidence="12">
    <location>
        <begin position="245"/>
        <end position="266"/>
    </location>
</feature>
<evidence type="ECO:0000256" key="1">
    <source>
        <dbReference type="ARBA" id="ARBA00004141"/>
    </source>
</evidence>
<feature type="transmembrane region" description="Helical" evidence="12">
    <location>
        <begin position="355"/>
        <end position="375"/>
    </location>
</feature>
<comment type="similarity">
    <text evidence="2">Belongs to the ferric reductase (FRE) family.</text>
</comment>
<dbReference type="Pfam" id="PF08030">
    <property type="entry name" value="NAD_binding_6"/>
    <property type="match status" value="1"/>
</dbReference>
<dbReference type="PANTHER" id="PTHR32361">
    <property type="entry name" value="FERRIC/CUPRIC REDUCTASE TRANSMEMBRANE COMPONENT"/>
    <property type="match status" value="1"/>
</dbReference>
<evidence type="ECO:0000256" key="3">
    <source>
        <dbReference type="ARBA" id="ARBA00022448"/>
    </source>
</evidence>
<keyword evidence="5" id="KW-0249">Electron transport</keyword>
<dbReference type="PANTHER" id="PTHR32361:SF9">
    <property type="entry name" value="FERRIC REDUCTASE TRANSMEMBRANE COMPONENT 3-RELATED"/>
    <property type="match status" value="1"/>
</dbReference>
<feature type="transmembrane region" description="Helical" evidence="12">
    <location>
        <begin position="416"/>
        <end position="438"/>
    </location>
</feature>
<dbReference type="GO" id="GO:0006826">
    <property type="term" value="P:iron ion transport"/>
    <property type="evidence" value="ECO:0007669"/>
    <property type="project" value="TreeGrafter"/>
</dbReference>
<evidence type="ECO:0000256" key="9">
    <source>
        <dbReference type="ARBA" id="ARBA00023136"/>
    </source>
</evidence>
<dbReference type="InterPro" id="IPR013112">
    <property type="entry name" value="FAD-bd_8"/>
</dbReference>
<feature type="domain" description="FAD-binding FR-type" evidence="14">
    <location>
        <begin position="422"/>
        <end position="555"/>
    </location>
</feature>
<evidence type="ECO:0000259" key="14">
    <source>
        <dbReference type="PROSITE" id="PS51384"/>
    </source>
</evidence>
<dbReference type="EMBL" id="RSCE01000004">
    <property type="protein sequence ID" value="RSH83181.1"/>
    <property type="molecule type" value="Genomic_DNA"/>
</dbReference>
<keyword evidence="8" id="KW-0406">Ion transport</keyword>
<feature type="transmembrane region" description="Helical" evidence="12">
    <location>
        <begin position="286"/>
        <end position="304"/>
    </location>
</feature>
<dbReference type="InterPro" id="IPR051410">
    <property type="entry name" value="Ferric/Cupric_Reductase"/>
</dbReference>
<keyword evidence="7" id="KW-0560">Oxidoreductase</keyword>
<reference evidence="15 16" key="1">
    <citation type="submission" date="2018-11" db="EMBL/GenBank/DDBJ databases">
        <title>Genome sequence of Apiotrichum porosum DSM 27194.</title>
        <authorList>
            <person name="Aliyu H."/>
            <person name="Gorte O."/>
            <person name="Ochsenreither K."/>
        </authorList>
    </citation>
    <scope>NUCLEOTIDE SEQUENCE [LARGE SCALE GENOMIC DNA]</scope>
    <source>
        <strain evidence="15 16">DSM 27194</strain>
    </source>
</reference>
<dbReference type="Proteomes" id="UP000279236">
    <property type="component" value="Unassembled WGS sequence"/>
</dbReference>
<keyword evidence="13" id="KW-0732">Signal</keyword>
<dbReference type="STRING" id="105984.A0A427XWM7"/>
<dbReference type="InterPro" id="IPR017927">
    <property type="entry name" value="FAD-bd_FR_type"/>
</dbReference>
<dbReference type="GO" id="GO:0006879">
    <property type="term" value="P:intracellular iron ion homeostasis"/>
    <property type="evidence" value="ECO:0007669"/>
    <property type="project" value="TreeGrafter"/>
</dbReference>
<name>A0A427XWM7_9TREE</name>
<dbReference type="RefSeq" id="XP_028477133.1">
    <property type="nucleotide sequence ID" value="XM_028622241.1"/>
</dbReference>